<dbReference type="PANTHER" id="PTHR30154:SF34">
    <property type="entry name" value="TRANSCRIPTIONAL REGULATOR AZLB"/>
    <property type="match status" value="1"/>
</dbReference>
<reference evidence="6" key="2">
    <citation type="submission" date="2022-02" db="EMBL/GenBank/DDBJ databases">
        <authorList>
            <person name="Elcheninov A.G."/>
            <person name="Sorokin D.Y."/>
            <person name="Kublanov I.V."/>
        </authorList>
    </citation>
    <scope>NUCLEOTIDE SEQUENCE</scope>
    <source>
        <strain evidence="6">AArc-St2</strain>
    </source>
</reference>
<feature type="domain" description="HTH asnC-type" evidence="4">
    <location>
        <begin position="5"/>
        <end position="66"/>
    </location>
</feature>
<dbReference type="GO" id="GO:0043200">
    <property type="term" value="P:response to amino acid"/>
    <property type="evidence" value="ECO:0007669"/>
    <property type="project" value="TreeGrafter"/>
</dbReference>
<keyword evidence="1" id="KW-0805">Transcription regulation</keyword>
<evidence type="ECO:0000313" key="7">
    <source>
        <dbReference type="Proteomes" id="UP001203207"/>
    </source>
</evidence>
<keyword evidence="3" id="KW-0804">Transcription</keyword>
<evidence type="ECO:0000259" key="5">
    <source>
        <dbReference type="PROSITE" id="PS51202"/>
    </source>
</evidence>
<keyword evidence="2" id="KW-0238">DNA-binding</keyword>
<dbReference type="Gene3D" id="3.30.70.1450">
    <property type="entry name" value="Regulator of K+ conductance, C-terminal domain"/>
    <property type="match status" value="1"/>
</dbReference>
<dbReference type="InterPro" id="IPR011991">
    <property type="entry name" value="ArsR-like_HTH"/>
</dbReference>
<dbReference type="Pfam" id="PF02080">
    <property type="entry name" value="TrkA_C"/>
    <property type="match status" value="1"/>
</dbReference>
<evidence type="ECO:0000256" key="3">
    <source>
        <dbReference type="ARBA" id="ARBA00023163"/>
    </source>
</evidence>
<evidence type="ECO:0000256" key="1">
    <source>
        <dbReference type="ARBA" id="ARBA00023015"/>
    </source>
</evidence>
<dbReference type="AlphaFoldDB" id="A0AAE3K8R3"/>
<keyword evidence="7" id="KW-1185">Reference proteome</keyword>
<dbReference type="GO" id="GO:0008324">
    <property type="term" value="F:monoatomic cation transmembrane transporter activity"/>
    <property type="evidence" value="ECO:0007669"/>
    <property type="project" value="InterPro"/>
</dbReference>
<dbReference type="SUPFAM" id="SSF46785">
    <property type="entry name" value="Winged helix' DNA-binding domain"/>
    <property type="match status" value="1"/>
</dbReference>
<dbReference type="PROSITE" id="PS51202">
    <property type="entry name" value="RCK_C"/>
    <property type="match status" value="1"/>
</dbReference>
<evidence type="ECO:0000259" key="4">
    <source>
        <dbReference type="PROSITE" id="PS50956"/>
    </source>
</evidence>
<dbReference type="InterPro" id="IPR000485">
    <property type="entry name" value="AsnC-type_HTH_dom"/>
</dbReference>
<sequence>MGYRLDEIDRRILYDLMIDARHISAPEIAEKLDVSPGTVRNRITNLETAGVITGFHVAVDFGEGEDYLQTLYICTAPVEQKQILAEKATQISGVNTVQQLMGNSENIHITAAGESTHDLDRISRELTAIGLSVDREQLIQSTTTVPFAPYSPDDRHHTPRVPDLISLSGGSEIIELTASSDAPIVGNTLAEAVQNGLLDEDTLVISIEREDSFITPRGQTEIEPYDIVTILSRDDVEKQTIAAFE</sequence>
<dbReference type="InterPro" id="IPR019888">
    <property type="entry name" value="Tscrpt_reg_AsnC-like"/>
</dbReference>
<evidence type="ECO:0000256" key="2">
    <source>
        <dbReference type="ARBA" id="ARBA00023125"/>
    </source>
</evidence>
<proteinExistence type="predicted"/>
<reference evidence="6" key="1">
    <citation type="journal article" date="2022" name="Syst. Appl. Microbiol.">
        <title>Natronocalculus amylovorans gen. nov., sp. nov., and Natranaeroarchaeum aerophilus sp. nov., dominant culturable amylolytic natronoarchaea from hypersaline soda lakes in southwestern Siberia.</title>
        <authorList>
            <person name="Sorokin D.Y."/>
            <person name="Elcheninov A.G."/>
            <person name="Khizhniak T.V."/>
            <person name="Koenen M."/>
            <person name="Bale N.J."/>
            <person name="Damste J.S.S."/>
            <person name="Kublanov I.V."/>
        </authorList>
    </citation>
    <scope>NUCLEOTIDE SEQUENCE</scope>
    <source>
        <strain evidence="6">AArc-St2</strain>
    </source>
</reference>
<dbReference type="EMBL" id="JAKRVX010000002">
    <property type="protein sequence ID" value="MCL9816775.1"/>
    <property type="molecule type" value="Genomic_DNA"/>
</dbReference>
<dbReference type="SMART" id="SM00344">
    <property type="entry name" value="HTH_ASNC"/>
    <property type="match status" value="1"/>
</dbReference>
<dbReference type="PROSITE" id="PS50956">
    <property type="entry name" value="HTH_ASNC_2"/>
    <property type="match status" value="1"/>
</dbReference>
<dbReference type="PANTHER" id="PTHR30154">
    <property type="entry name" value="LEUCINE-RESPONSIVE REGULATORY PROTEIN"/>
    <property type="match status" value="1"/>
</dbReference>
<dbReference type="Proteomes" id="UP001203207">
    <property type="component" value="Unassembled WGS sequence"/>
</dbReference>
<dbReference type="Pfam" id="PF13412">
    <property type="entry name" value="HTH_24"/>
    <property type="match status" value="1"/>
</dbReference>
<evidence type="ECO:0000313" key="6">
    <source>
        <dbReference type="EMBL" id="MCL9816775.1"/>
    </source>
</evidence>
<dbReference type="RefSeq" id="WP_250583625.1">
    <property type="nucleotide sequence ID" value="NZ_JAKRVX010000002.1"/>
</dbReference>
<dbReference type="GO" id="GO:0043565">
    <property type="term" value="F:sequence-specific DNA binding"/>
    <property type="evidence" value="ECO:0007669"/>
    <property type="project" value="InterPro"/>
</dbReference>
<dbReference type="InterPro" id="IPR036388">
    <property type="entry name" value="WH-like_DNA-bd_sf"/>
</dbReference>
<dbReference type="GO" id="GO:0005829">
    <property type="term" value="C:cytosol"/>
    <property type="evidence" value="ECO:0007669"/>
    <property type="project" value="TreeGrafter"/>
</dbReference>
<dbReference type="GO" id="GO:0006813">
    <property type="term" value="P:potassium ion transport"/>
    <property type="evidence" value="ECO:0007669"/>
    <property type="project" value="InterPro"/>
</dbReference>
<dbReference type="SUPFAM" id="SSF116726">
    <property type="entry name" value="TrkA C-terminal domain-like"/>
    <property type="match status" value="1"/>
</dbReference>
<dbReference type="PRINTS" id="PR00033">
    <property type="entry name" value="HTHASNC"/>
</dbReference>
<name>A0AAE3K8R3_9EURY</name>
<feature type="domain" description="RCK C-terminal" evidence="5">
    <location>
        <begin position="159"/>
        <end position="245"/>
    </location>
</feature>
<dbReference type="InterPro" id="IPR036721">
    <property type="entry name" value="RCK_C_sf"/>
</dbReference>
<dbReference type="CDD" id="cd00090">
    <property type="entry name" value="HTH_ARSR"/>
    <property type="match status" value="1"/>
</dbReference>
<dbReference type="Gene3D" id="1.10.10.10">
    <property type="entry name" value="Winged helix-like DNA-binding domain superfamily/Winged helix DNA-binding domain"/>
    <property type="match status" value="1"/>
</dbReference>
<dbReference type="InterPro" id="IPR006037">
    <property type="entry name" value="RCK_C"/>
</dbReference>
<dbReference type="InterPro" id="IPR036390">
    <property type="entry name" value="WH_DNA-bd_sf"/>
</dbReference>
<gene>
    <name evidence="6" type="ORF">AArcSt2_07450</name>
</gene>
<protein>
    <submittedName>
        <fullName evidence="6">Winged helix-turn-helix transcriptional regulator</fullName>
    </submittedName>
</protein>
<comment type="caution">
    <text evidence="6">The sequence shown here is derived from an EMBL/GenBank/DDBJ whole genome shotgun (WGS) entry which is preliminary data.</text>
</comment>
<accession>A0AAE3K8R3</accession>
<organism evidence="6 7">
    <name type="scientific">Natronocalculus amylovorans</name>
    <dbReference type="NCBI Taxonomy" id="2917812"/>
    <lineage>
        <taxon>Archaea</taxon>
        <taxon>Methanobacteriati</taxon>
        <taxon>Methanobacteriota</taxon>
        <taxon>Stenosarchaea group</taxon>
        <taxon>Halobacteria</taxon>
        <taxon>Halobacteriales</taxon>
        <taxon>Haloferacaceae</taxon>
        <taxon>Natronocalculus</taxon>
    </lineage>
</organism>